<name>A0A1G2IWJ4_9BACT</name>
<organism evidence="1 2">
    <name type="scientific">Candidatus Staskawiczbacteria bacterium RIFOXYB1_FULL_37_44</name>
    <dbReference type="NCBI Taxonomy" id="1802223"/>
    <lineage>
        <taxon>Bacteria</taxon>
        <taxon>Candidatus Staskawicziibacteriota</taxon>
    </lineage>
</organism>
<accession>A0A1G2IWJ4</accession>
<dbReference type="Proteomes" id="UP000178650">
    <property type="component" value="Unassembled WGS sequence"/>
</dbReference>
<evidence type="ECO:0000313" key="2">
    <source>
        <dbReference type="Proteomes" id="UP000178650"/>
    </source>
</evidence>
<sequence length="162" mass="17656">MENIIITTSDTISLLPNSLPVGWVSVNVGYMPIEANISYTDFQSPQVVCATIASPCNFATFANNSFVDFERKMLSSTVLFSNNCLPTNSYGIDMYGTPVNVSMSSSLTDEQKGAISFSLSCQNEGYYVIVSVAETSTTFTGYLKSCGVPFDTPENIKKMLNR</sequence>
<evidence type="ECO:0000313" key="1">
    <source>
        <dbReference type="EMBL" id="OGZ79206.1"/>
    </source>
</evidence>
<dbReference type="EMBL" id="MHPJ01000007">
    <property type="protein sequence ID" value="OGZ79206.1"/>
    <property type="molecule type" value="Genomic_DNA"/>
</dbReference>
<reference evidence="1 2" key="1">
    <citation type="journal article" date="2016" name="Nat. Commun.">
        <title>Thousands of microbial genomes shed light on interconnected biogeochemical processes in an aquifer system.</title>
        <authorList>
            <person name="Anantharaman K."/>
            <person name="Brown C.T."/>
            <person name="Hug L.A."/>
            <person name="Sharon I."/>
            <person name="Castelle C.J."/>
            <person name="Probst A.J."/>
            <person name="Thomas B.C."/>
            <person name="Singh A."/>
            <person name="Wilkins M.J."/>
            <person name="Karaoz U."/>
            <person name="Brodie E.L."/>
            <person name="Williams K.H."/>
            <person name="Hubbard S.S."/>
            <person name="Banfield J.F."/>
        </authorList>
    </citation>
    <scope>NUCLEOTIDE SEQUENCE [LARGE SCALE GENOMIC DNA]</scope>
</reference>
<dbReference type="AlphaFoldDB" id="A0A1G2IWJ4"/>
<protein>
    <submittedName>
        <fullName evidence="1">Uncharacterized protein</fullName>
    </submittedName>
</protein>
<dbReference type="STRING" id="1802223.A2358_00765"/>
<gene>
    <name evidence="1" type="ORF">A2358_00765</name>
</gene>
<comment type="caution">
    <text evidence="1">The sequence shown here is derived from an EMBL/GenBank/DDBJ whole genome shotgun (WGS) entry which is preliminary data.</text>
</comment>
<proteinExistence type="predicted"/>